<feature type="domain" description="Bin3-type SAM" evidence="12">
    <location>
        <begin position="1"/>
        <end position="238"/>
    </location>
</feature>
<dbReference type="Pfam" id="PF06859">
    <property type="entry name" value="Bin3"/>
    <property type="match status" value="1"/>
</dbReference>
<dbReference type="PANTHER" id="PTHR12315">
    <property type="entry name" value="BICOID-INTERACTING PROTEIN RELATED"/>
    <property type="match status" value="1"/>
</dbReference>
<evidence type="ECO:0000256" key="10">
    <source>
        <dbReference type="PROSITE-ProRule" id="PRU00848"/>
    </source>
</evidence>
<dbReference type="STRING" id="6945.B7P3N1"/>
<evidence type="ECO:0000256" key="6">
    <source>
        <dbReference type="ARBA" id="ARBA00022691"/>
    </source>
</evidence>
<comment type="subcellular location">
    <subcellularLocation>
        <location evidence="1">Cytoplasm</location>
    </subcellularLocation>
</comment>
<keyword evidence="4 11" id="KW-0489">Methyltransferase</keyword>
<comment type="function">
    <text evidence="9">O-methyltransferase that specifically monomethylates 5'-monophosphate of cytoplasmic histidyl tRNA (tRNA(His)), acting as a capping enzyme by protecting tRNA(His) from cleavage by DICER1. Also able, with less efficiently, to methylate the 5' monophosphate of a subset of pre-miRNAs, acting as a negative regulator of miRNA processing. The 5' monophosphate of pre-miRNAs is recognized by DICER1 and is required for pre-miRNAs processing: methylation at this position reduces the processing of pre-miRNAs by DICER1. Was also reported to mediate dimethylation of pre-miR-145; however dimethylation cannot be reproduced by another group which observes a monomethylation of pre-miR-145.</text>
</comment>
<evidence type="ECO:0000256" key="3">
    <source>
        <dbReference type="ARBA" id="ARBA00022490"/>
    </source>
</evidence>
<dbReference type="Proteomes" id="UP000001555">
    <property type="component" value="Unassembled WGS sequence"/>
</dbReference>
<evidence type="ECO:0000313" key="13">
    <source>
        <dbReference type="EMBL" id="EEC01203.1"/>
    </source>
</evidence>
<dbReference type="AlphaFoldDB" id="B7P3N1"/>
<proteinExistence type="inferred from homology"/>
<evidence type="ECO:0000313" key="14">
    <source>
        <dbReference type="EnsemblMetazoa" id="ISCW015970-PA"/>
    </source>
</evidence>
<name>B7P3N1_IXOSC</name>
<gene>
    <name evidence="14" type="primary">8024124</name>
    <name evidence="13" type="ORF">IscW_ISCW015970</name>
</gene>
<dbReference type="CDD" id="cd02440">
    <property type="entry name" value="AdoMet_MTases"/>
    <property type="match status" value="1"/>
</dbReference>
<dbReference type="GO" id="GO:0032259">
    <property type="term" value="P:methylation"/>
    <property type="evidence" value="ECO:0007669"/>
    <property type="project" value="UniProtKB-KW"/>
</dbReference>
<dbReference type="SUPFAM" id="SSF53335">
    <property type="entry name" value="S-adenosyl-L-methionine-dependent methyltransferases"/>
    <property type="match status" value="1"/>
</dbReference>
<dbReference type="PaxDb" id="6945-B7P3N1"/>
<reference evidence="14" key="2">
    <citation type="submission" date="2020-05" db="UniProtKB">
        <authorList>
            <consortium name="EnsemblMetazoa"/>
        </authorList>
    </citation>
    <scope>IDENTIFICATION</scope>
    <source>
        <strain evidence="14">wikel</strain>
    </source>
</reference>
<dbReference type="GO" id="GO:0008171">
    <property type="term" value="F:O-methyltransferase activity"/>
    <property type="evidence" value="ECO:0000318"/>
    <property type="project" value="GO_Central"/>
</dbReference>
<dbReference type="EnsemblMetazoa" id="ISCW015970-RA">
    <property type="protein sequence ID" value="ISCW015970-PA"/>
    <property type="gene ID" value="ISCW015970"/>
</dbReference>
<evidence type="ECO:0000256" key="8">
    <source>
        <dbReference type="ARBA" id="ARBA00044707"/>
    </source>
</evidence>
<dbReference type="PROSITE" id="PS51515">
    <property type="entry name" value="BIN3_SAM"/>
    <property type="match status" value="1"/>
</dbReference>
<evidence type="ECO:0000256" key="9">
    <source>
        <dbReference type="ARBA" id="ARBA00045273"/>
    </source>
</evidence>
<dbReference type="InterPro" id="IPR039772">
    <property type="entry name" value="Bin3-like"/>
</dbReference>
<evidence type="ECO:0000259" key="12">
    <source>
        <dbReference type="PROSITE" id="PS51515"/>
    </source>
</evidence>
<comment type="catalytic activity">
    <reaction evidence="7">
        <text>a 5'-end 5'-phospho-ribonucleoside-RNA + 2 S-adenosyl-L-methionine = a 5'-end (5'-bismethylphospho)-ribonucleoside-RNA + 2 S-adenosyl-L-homocysteine</text>
        <dbReference type="Rhea" id="RHEA:58640"/>
        <dbReference type="Rhea" id="RHEA-COMP:15179"/>
        <dbReference type="Rhea" id="RHEA-COMP:15182"/>
        <dbReference type="ChEBI" id="CHEBI:57856"/>
        <dbReference type="ChEBI" id="CHEBI:59789"/>
        <dbReference type="ChEBI" id="CHEBI:138282"/>
        <dbReference type="ChEBI" id="CHEBI:142777"/>
    </reaction>
</comment>
<sequence length="238" mass="27209">SAMCSLGNNAGAAKFGNFRNYYQFNKPEARLERLPDDLSSFCMLNEQRQIVALDIGCNSGALTTQLYRMLTASGSGYVKVLAIDIDESLIQCAEKSNPFPDSIEYMCLDIMADTSGQAIADYLARYSHKTFDITFCFSVTMWIHLNHGDEGLKSFLVSVCANTRYLLLEAQLWKCYRSASRRMRRASCDEFQHLDTLRMNINVEENIHSFLLGRCCMELVQCFGQTQWDRKVTLYRKL</sequence>
<dbReference type="KEGG" id="isc:8024124"/>
<dbReference type="FunCoup" id="B7P3N1">
    <property type="interactions" value="423"/>
</dbReference>
<keyword evidence="5 11" id="KW-0808">Transferase</keyword>
<dbReference type="VEuPathDB" id="VectorBase:ISCP_012512"/>
<evidence type="ECO:0000256" key="4">
    <source>
        <dbReference type="ARBA" id="ARBA00022603"/>
    </source>
</evidence>
<dbReference type="InterPro" id="IPR010675">
    <property type="entry name" value="Bin3_C"/>
</dbReference>
<dbReference type="Gene3D" id="3.40.50.150">
    <property type="entry name" value="Vaccinia Virus protein VP39"/>
    <property type="match status" value="1"/>
</dbReference>
<dbReference type="InterPro" id="IPR024160">
    <property type="entry name" value="BIN3_SAM-bd_dom"/>
</dbReference>
<dbReference type="VEuPathDB" id="VectorBase:ISCW015970"/>
<dbReference type="OrthoDB" id="273070at2759"/>
<keyword evidence="6 10" id="KW-0949">S-adenosyl-L-methionine</keyword>
<organism>
    <name type="scientific">Ixodes scapularis</name>
    <name type="common">Black-legged tick</name>
    <name type="synonym">Deer tick</name>
    <dbReference type="NCBI Taxonomy" id="6945"/>
    <lineage>
        <taxon>Eukaryota</taxon>
        <taxon>Metazoa</taxon>
        <taxon>Ecdysozoa</taxon>
        <taxon>Arthropoda</taxon>
        <taxon>Chelicerata</taxon>
        <taxon>Arachnida</taxon>
        <taxon>Acari</taxon>
        <taxon>Parasitiformes</taxon>
        <taxon>Ixodida</taxon>
        <taxon>Ixodoidea</taxon>
        <taxon>Ixodidae</taxon>
        <taxon>Ixodinae</taxon>
        <taxon>Ixodes</taxon>
    </lineage>
</organism>
<comment type="catalytic activity">
    <reaction evidence="8">
        <text>a 5'-end 5'-phospho-ribonucleoside-RNA + S-adenosyl-L-methionine = a 5'-end (5'-methylphospho)-ribonucleoside-RNA + S-adenosyl-L-homocysteine</text>
        <dbReference type="Rhea" id="RHEA:58656"/>
        <dbReference type="Rhea" id="RHEA-COMP:15179"/>
        <dbReference type="Rhea" id="RHEA-COMP:15181"/>
        <dbReference type="ChEBI" id="CHEBI:57856"/>
        <dbReference type="ChEBI" id="CHEBI:59789"/>
        <dbReference type="ChEBI" id="CHEBI:138282"/>
        <dbReference type="ChEBI" id="CHEBI:142776"/>
    </reaction>
</comment>
<dbReference type="InterPro" id="IPR029063">
    <property type="entry name" value="SAM-dependent_MTases_sf"/>
</dbReference>
<dbReference type="PANTHER" id="PTHR12315:SF1">
    <property type="entry name" value="RNA 5'-MONOPHOSPHATE METHYLTRANSFERASE"/>
    <property type="match status" value="1"/>
</dbReference>
<dbReference type="EMBL" id="ABJB010914959">
    <property type="status" value="NOT_ANNOTATED_CDS"/>
    <property type="molecule type" value="Genomic_DNA"/>
</dbReference>
<dbReference type="InParanoid" id="B7P3N1"/>
<dbReference type="GO" id="GO:0008173">
    <property type="term" value="F:RNA methyltransferase activity"/>
    <property type="evidence" value="ECO:0000318"/>
    <property type="project" value="GO_Central"/>
</dbReference>
<evidence type="ECO:0000256" key="11">
    <source>
        <dbReference type="RuleBase" id="RU367087"/>
    </source>
</evidence>
<dbReference type="GO" id="GO:2000632">
    <property type="term" value="P:negative regulation of pre-miRNA processing"/>
    <property type="evidence" value="ECO:0000318"/>
    <property type="project" value="GO_Central"/>
</dbReference>
<dbReference type="GO" id="GO:0005737">
    <property type="term" value="C:cytoplasm"/>
    <property type="evidence" value="ECO:0000318"/>
    <property type="project" value="GO_Central"/>
</dbReference>
<protein>
    <recommendedName>
        <fullName evidence="11">RNA methyltransferase</fullName>
        <ecNumber evidence="11">2.1.1.-</ecNumber>
    </recommendedName>
</protein>
<keyword evidence="15" id="KW-1185">Reference proteome</keyword>
<evidence type="ECO:0000256" key="1">
    <source>
        <dbReference type="ARBA" id="ARBA00004496"/>
    </source>
</evidence>
<evidence type="ECO:0000313" key="15">
    <source>
        <dbReference type="Proteomes" id="UP000001555"/>
    </source>
</evidence>
<accession>B7P3N1</accession>
<evidence type="ECO:0000256" key="2">
    <source>
        <dbReference type="ARBA" id="ARBA00008361"/>
    </source>
</evidence>
<comment type="similarity">
    <text evidence="2 11">Belongs to the methyltransferase superfamily.</text>
</comment>
<evidence type="ECO:0000256" key="5">
    <source>
        <dbReference type="ARBA" id="ARBA00022679"/>
    </source>
</evidence>
<dbReference type="HOGENOM" id="CLU_082749_0_0_1"/>
<feature type="non-terminal residue" evidence="13">
    <location>
        <position position="1"/>
    </location>
</feature>
<dbReference type="EC" id="2.1.1.-" evidence="11"/>
<evidence type="ECO:0000256" key="7">
    <source>
        <dbReference type="ARBA" id="ARBA00044650"/>
    </source>
</evidence>
<dbReference type="VEuPathDB" id="VectorBase:ISCI015970"/>
<keyword evidence="3" id="KW-0963">Cytoplasm</keyword>
<dbReference type="EMBL" id="DS629642">
    <property type="protein sequence ID" value="EEC01203.1"/>
    <property type="molecule type" value="Genomic_DNA"/>
</dbReference>
<dbReference type="FunFam" id="3.40.50.150:FF:000138">
    <property type="entry name" value="BCDIN3 domain containing RNA methyltransferase"/>
    <property type="match status" value="1"/>
</dbReference>
<reference evidence="13 15" key="1">
    <citation type="submission" date="2008-03" db="EMBL/GenBank/DDBJ databases">
        <title>Annotation of Ixodes scapularis.</title>
        <authorList>
            <consortium name="Ixodes scapularis Genome Project Consortium"/>
            <person name="Caler E."/>
            <person name="Hannick L.I."/>
            <person name="Bidwell S."/>
            <person name="Joardar V."/>
            <person name="Thiagarajan M."/>
            <person name="Amedeo P."/>
            <person name="Galinsky K.J."/>
            <person name="Schobel S."/>
            <person name="Inman J."/>
            <person name="Hostetler J."/>
            <person name="Miller J."/>
            <person name="Hammond M."/>
            <person name="Megy K."/>
            <person name="Lawson D."/>
            <person name="Kodira C."/>
            <person name="Sutton G."/>
            <person name="Meyer J."/>
            <person name="Hill C.A."/>
            <person name="Birren B."/>
            <person name="Nene V."/>
            <person name="Collins F."/>
            <person name="Alarcon-Chaidez F."/>
            <person name="Wikel S."/>
            <person name="Strausberg R."/>
        </authorList>
    </citation>
    <scope>NUCLEOTIDE SEQUENCE [LARGE SCALE GENOMIC DNA]</scope>
    <source>
        <strain evidence="15">Wikel</strain>
        <strain evidence="13">Wikel colony</strain>
    </source>
</reference>